<evidence type="ECO:0000313" key="1">
    <source>
        <dbReference type="EMBL" id="QAU03942.1"/>
    </source>
</evidence>
<proteinExistence type="predicted"/>
<gene>
    <name evidence="1" type="ORF">Henu6_gp137</name>
</gene>
<organism evidence="1 2">
    <name type="scientific">Acinetobacter phage Henu6</name>
    <dbReference type="NCBI Taxonomy" id="2500136"/>
    <lineage>
        <taxon>Viruses</taxon>
        <taxon>Duplodnaviria</taxon>
        <taxon>Heunggongvirae</taxon>
        <taxon>Uroviricota</taxon>
        <taxon>Caudoviricetes</taxon>
        <taxon>Pantevenvirales</taxon>
        <taxon>Straboviridae</taxon>
        <taxon>Twarogvirinae</taxon>
        <taxon>Zedzedvirus</taxon>
        <taxon>Zedzedvirus zz1</taxon>
    </lineage>
</organism>
<name>A0A410T599_9CAUD</name>
<accession>A0A410T599</accession>
<sequence length="106" mass="12641">MIDFKNVLKGLPDKSITIESAEKVLNNAEHQVLNLIQLHPELSYWGVNWPEKYRPKSEVKEMYNLIKKHFVKLNKTQLDVIFHDEFDHPVVYEKAYIQFSIKRTNK</sequence>
<protein>
    <submittedName>
        <fullName evidence="1">Uncharacterized protein</fullName>
    </submittedName>
</protein>
<reference evidence="1 2" key="1">
    <citation type="submission" date="2018-11" db="EMBL/GenBank/DDBJ databases">
        <authorList>
            <person name="Teng T."/>
        </authorList>
    </citation>
    <scope>NUCLEOTIDE SEQUENCE [LARGE SCALE GENOMIC DNA]</scope>
</reference>
<dbReference type="Proteomes" id="UP000289169">
    <property type="component" value="Segment"/>
</dbReference>
<evidence type="ECO:0000313" key="2">
    <source>
        <dbReference type="Proteomes" id="UP000289169"/>
    </source>
</evidence>
<dbReference type="EMBL" id="MK240351">
    <property type="protein sequence ID" value="QAU03942.1"/>
    <property type="molecule type" value="Genomic_DNA"/>
</dbReference>